<evidence type="ECO:0000313" key="2">
    <source>
        <dbReference type="EMBL" id="AEP09202.1"/>
    </source>
</evidence>
<dbReference type="Proteomes" id="UP000009286">
    <property type="component" value="Chromosome"/>
</dbReference>
<dbReference type="AlphaFoldDB" id="G2KRF5"/>
<evidence type="ECO:0000256" key="1">
    <source>
        <dbReference type="SAM" id="MobiDB-lite"/>
    </source>
</evidence>
<dbReference type="EMBL" id="CP002382">
    <property type="protein sequence ID" value="AEP09202.1"/>
    <property type="molecule type" value="Genomic_DNA"/>
</dbReference>
<sequence length="48" mass="5488">MPEYKQKIFSHSPSEPSVTPENPEGFIRGFIRDVYRLTQSNNHGKNPG</sequence>
<gene>
    <name evidence="2" type="ordered locus">MICA_869</name>
</gene>
<dbReference type="KEGG" id="mai:MICA_869"/>
<protein>
    <submittedName>
        <fullName evidence="2">Uncharacterized protein</fullName>
    </submittedName>
</protein>
<feature type="region of interest" description="Disordered" evidence="1">
    <location>
        <begin position="1"/>
        <end position="25"/>
    </location>
</feature>
<feature type="compositionally biased region" description="Polar residues" evidence="1">
    <location>
        <begin position="9"/>
        <end position="20"/>
    </location>
</feature>
<proteinExistence type="predicted"/>
<keyword evidence="3" id="KW-1185">Reference proteome</keyword>
<accession>G2KRF5</accession>
<organism evidence="2 3">
    <name type="scientific">Micavibrio aeruginosavorus (strain ARL-13)</name>
    <dbReference type="NCBI Taxonomy" id="856793"/>
    <lineage>
        <taxon>Bacteria</taxon>
        <taxon>Pseudomonadati</taxon>
        <taxon>Bdellovibrionota</taxon>
        <taxon>Bdellovibrionia</taxon>
        <taxon>Bdellovibrionales</taxon>
        <taxon>Pseudobdellovibrionaceae</taxon>
        <taxon>Micavibrio</taxon>
    </lineage>
</organism>
<reference evidence="2 3" key="1">
    <citation type="journal article" date="2011" name="BMC Genomics">
        <title>Genomic insights into an obligate epibiotic bacterial predator: Micavibrio aeruginosavorus ARL-13.</title>
        <authorList>
            <person name="Wang Z."/>
            <person name="Kadouri D."/>
            <person name="Wu M."/>
        </authorList>
    </citation>
    <scope>NUCLEOTIDE SEQUENCE [LARGE SCALE GENOMIC DNA]</scope>
    <source>
        <strain evidence="2 3">ARL-13</strain>
    </source>
</reference>
<name>G2KRF5_MICAA</name>
<dbReference type="HOGENOM" id="CLU_3154810_0_0_5"/>
<evidence type="ECO:0000313" key="3">
    <source>
        <dbReference type="Proteomes" id="UP000009286"/>
    </source>
</evidence>